<dbReference type="GO" id="GO:0005524">
    <property type="term" value="F:ATP binding"/>
    <property type="evidence" value="ECO:0007669"/>
    <property type="project" value="InterPro"/>
</dbReference>
<dbReference type="Proteomes" id="UP000271339">
    <property type="component" value="Unassembled WGS sequence"/>
</dbReference>
<accession>A0A3L9Z2L3</accession>
<dbReference type="RefSeq" id="WP_121906376.1">
    <property type="nucleotide sequence ID" value="NZ_REFC01000011.1"/>
</dbReference>
<dbReference type="AlphaFoldDB" id="A0A3L9Z2L3"/>
<dbReference type="InterPro" id="IPR052934">
    <property type="entry name" value="Methyl-DNA_Rec/Restrict_Enz"/>
</dbReference>
<dbReference type="PANTHER" id="PTHR37291">
    <property type="entry name" value="5-METHYLCYTOSINE-SPECIFIC RESTRICTION ENZYME B"/>
    <property type="match status" value="1"/>
</dbReference>
<keyword evidence="3" id="KW-1185">Reference proteome</keyword>
<dbReference type="InterPro" id="IPR027417">
    <property type="entry name" value="P-loop_NTPase"/>
</dbReference>
<dbReference type="Gene3D" id="3.40.50.300">
    <property type="entry name" value="P-loop containing nucleotide triphosphate hydrolases"/>
    <property type="match status" value="2"/>
</dbReference>
<evidence type="ECO:0000313" key="3">
    <source>
        <dbReference type="Proteomes" id="UP000271339"/>
    </source>
</evidence>
<dbReference type="OrthoDB" id="9781481at2"/>
<dbReference type="Pfam" id="PF07728">
    <property type="entry name" value="AAA_5"/>
    <property type="match status" value="1"/>
</dbReference>
<evidence type="ECO:0000259" key="1">
    <source>
        <dbReference type="Pfam" id="PF07728"/>
    </source>
</evidence>
<dbReference type="InterPro" id="IPR011704">
    <property type="entry name" value="ATPase_dyneun-rel_AAA"/>
</dbReference>
<dbReference type="SUPFAM" id="SSF52540">
    <property type="entry name" value="P-loop containing nucleoside triphosphate hydrolases"/>
    <property type="match status" value="1"/>
</dbReference>
<dbReference type="EMBL" id="REFC01000011">
    <property type="protein sequence ID" value="RMA66380.1"/>
    <property type="molecule type" value="Genomic_DNA"/>
</dbReference>
<reference evidence="2 3" key="1">
    <citation type="submission" date="2018-10" db="EMBL/GenBank/DDBJ databases">
        <title>Genomic Encyclopedia of Archaeal and Bacterial Type Strains, Phase II (KMG-II): from individual species to whole genera.</title>
        <authorList>
            <person name="Goeker M."/>
        </authorList>
    </citation>
    <scope>NUCLEOTIDE SEQUENCE [LARGE SCALE GENOMIC DNA]</scope>
    <source>
        <strain evidence="2 3">DSM 23424</strain>
    </source>
</reference>
<organism evidence="2 3">
    <name type="scientific">Ulvibacter antarcticus</name>
    <dbReference type="NCBI Taxonomy" id="442714"/>
    <lineage>
        <taxon>Bacteria</taxon>
        <taxon>Pseudomonadati</taxon>
        <taxon>Bacteroidota</taxon>
        <taxon>Flavobacteriia</taxon>
        <taxon>Flavobacteriales</taxon>
        <taxon>Flavobacteriaceae</taxon>
        <taxon>Ulvibacter</taxon>
    </lineage>
</organism>
<name>A0A3L9Z2L3_9FLAO</name>
<gene>
    <name evidence="2" type="ORF">BXY75_0802</name>
</gene>
<proteinExistence type="predicted"/>
<sequence>MIYLKRIQKQDKEKSFFIFKEAFDKFFTESPKNGTKEEINLIYNNTESKAQLQNNGGSDFRIIYFKNKATGKSNRPSYEEGDLVVFNKRNNVYNLNIITPSNKKYIELNSLLGTNNNIMIEAKKYSLNQILFGPPGTGKTYSTIQKSLEILNQHSLDSDITNRIIENREKFKSLLNKRIFFVTMHPSYSYEDFVQGLKPKTNKSGSLFFEPKDGVFKNVVKKSKELYENEGEVSEVDIDNKDVLKICFFLSKFNTKTDKKANLFFGDKSPGKVFSKIADKFNLNTNSVKNHRDKFDFLMSEDRKGWKPNNGSSDTLDNSDLWPYDDIYKELKDKTYGEVESLVGKIYKKSLIVKDKIEDNINFVIILDEINRANISKVFGELITLLEEDKRIDGENELTATLPSGEVFGVPPNLYVIGTMNTADKSIALVDIALRRRFQFEAMYPKPEIIKEFGKGDAAVKTEKAGFMTVLNTRLRKDKGVDFQIGHAYFMKDNSLAEVINQNIIPLLTEYYRNDLDKVKKIMKDLGKPTDNDTWDTFGLLEYKL</sequence>
<evidence type="ECO:0000313" key="2">
    <source>
        <dbReference type="EMBL" id="RMA66380.1"/>
    </source>
</evidence>
<dbReference type="PANTHER" id="PTHR37291:SF1">
    <property type="entry name" value="TYPE IV METHYL-DIRECTED RESTRICTION ENZYME ECOKMCRB SUBUNIT"/>
    <property type="match status" value="1"/>
</dbReference>
<feature type="domain" description="ATPase dynein-related AAA" evidence="1">
    <location>
        <begin position="362"/>
        <end position="438"/>
    </location>
</feature>
<dbReference type="GO" id="GO:0016887">
    <property type="term" value="F:ATP hydrolysis activity"/>
    <property type="evidence" value="ECO:0007669"/>
    <property type="project" value="InterPro"/>
</dbReference>
<comment type="caution">
    <text evidence="2">The sequence shown here is derived from an EMBL/GenBank/DDBJ whole genome shotgun (WGS) entry which is preliminary data.</text>
</comment>
<protein>
    <submittedName>
        <fullName evidence="2">5-methylcytosine-specific restriction protein B</fullName>
    </submittedName>
</protein>